<dbReference type="Gene3D" id="1.10.357.10">
    <property type="entry name" value="Tetracycline Repressor, domain 2"/>
    <property type="match status" value="1"/>
</dbReference>
<dbReference type="SUPFAM" id="SSF46689">
    <property type="entry name" value="Homeodomain-like"/>
    <property type="match status" value="1"/>
</dbReference>
<dbReference type="InterPro" id="IPR041583">
    <property type="entry name" value="TetR_C_31"/>
</dbReference>
<evidence type="ECO:0000313" key="4">
    <source>
        <dbReference type="Proteomes" id="UP001321475"/>
    </source>
</evidence>
<feature type="region of interest" description="Disordered" evidence="1">
    <location>
        <begin position="1"/>
        <end position="36"/>
    </location>
</feature>
<evidence type="ECO:0000259" key="2">
    <source>
        <dbReference type="Pfam" id="PF17940"/>
    </source>
</evidence>
<dbReference type="Proteomes" id="UP001321475">
    <property type="component" value="Chromosome"/>
</dbReference>
<sequence>MGDVENRSDGQAHEQADGQARDDAAPPRRQARGVRRRTAIVRAAADLILRDGPGALSHRSVAAEADVPLAATTYYFAGLDEIVAEAGRVLSAGWAQSAGAQVAVARRAVASGEVGPSVAGRRRSAEILVDAIVPDGDRTAVRGFYEQLAGAGRNPALEAAYAAGREALDVAIAELADVLGVGPGVQVLVAVVDGAAVTALAEGRDVRALAVDLVGQVLTDA</sequence>
<dbReference type="InterPro" id="IPR009057">
    <property type="entry name" value="Homeodomain-like_sf"/>
</dbReference>
<organism evidence="3 4">
    <name type="scientific">Paraoerskovia sediminicola</name>
    <dbReference type="NCBI Taxonomy" id="1138587"/>
    <lineage>
        <taxon>Bacteria</taxon>
        <taxon>Bacillati</taxon>
        <taxon>Actinomycetota</taxon>
        <taxon>Actinomycetes</taxon>
        <taxon>Micrococcales</taxon>
        <taxon>Cellulomonadaceae</taxon>
        <taxon>Paraoerskovia</taxon>
    </lineage>
</organism>
<protein>
    <submittedName>
        <fullName evidence="3">TetR family transcriptional regulator</fullName>
    </submittedName>
</protein>
<evidence type="ECO:0000313" key="3">
    <source>
        <dbReference type="EMBL" id="BDZ41292.1"/>
    </source>
</evidence>
<dbReference type="RefSeq" id="WP_286218485.1">
    <property type="nucleotide sequence ID" value="NZ_AP027729.1"/>
</dbReference>
<reference evidence="4" key="1">
    <citation type="journal article" date="2019" name="Int. J. Syst. Evol. Microbiol.">
        <title>The Global Catalogue of Microorganisms (GCM) 10K type strain sequencing project: providing services to taxonomists for standard genome sequencing and annotation.</title>
        <authorList>
            <consortium name="The Broad Institute Genomics Platform"/>
            <consortium name="The Broad Institute Genome Sequencing Center for Infectious Disease"/>
            <person name="Wu L."/>
            <person name="Ma J."/>
        </authorList>
    </citation>
    <scope>NUCLEOTIDE SEQUENCE [LARGE SCALE GENOMIC DNA]</scope>
    <source>
        <strain evidence="4">NBRC 108565</strain>
    </source>
</reference>
<evidence type="ECO:0000256" key="1">
    <source>
        <dbReference type="SAM" id="MobiDB-lite"/>
    </source>
</evidence>
<dbReference type="EMBL" id="AP027729">
    <property type="protein sequence ID" value="BDZ41292.1"/>
    <property type="molecule type" value="Genomic_DNA"/>
</dbReference>
<name>A0ABM8FZN4_9CELL</name>
<keyword evidence="4" id="KW-1185">Reference proteome</keyword>
<proteinExistence type="predicted"/>
<feature type="domain" description="Tetracyclin repressor-like C-terminal group 31" evidence="2">
    <location>
        <begin position="120"/>
        <end position="219"/>
    </location>
</feature>
<feature type="compositionally biased region" description="Basic and acidic residues" evidence="1">
    <location>
        <begin position="1"/>
        <end position="26"/>
    </location>
</feature>
<accession>A0ABM8FZN4</accession>
<dbReference type="Pfam" id="PF17940">
    <property type="entry name" value="TetR_C_31"/>
    <property type="match status" value="1"/>
</dbReference>
<gene>
    <name evidence="3" type="ORF">GCM10025865_05910</name>
</gene>